<feature type="domain" description="Phospholipid/glycerol acyltransferase" evidence="8">
    <location>
        <begin position="349"/>
        <end position="463"/>
    </location>
</feature>
<keyword evidence="2" id="KW-0444">Lipid biosynthesis</keyword>
<dbReference type="Pfam" id="PF01553">
    <property type="entry name" value="Acyltransferase"/>
    <property type="match status" value="1"/>
</dbReference>
<feature type="region of interest" description="Disordered" evidence="6">
    <location>
        <begin position="106"/>
        <end position="167"/>
    </location>
</feature>
<feature type="transmembrane region" description="Helical" evidence="7">
    <location>
        <begin position="50"/>
        <end position="69"/>
    </location>
</feature>
<keyword evidence="10" id="KW-1185">Reference proteome</keyword>
<dbReference type="GO" id="GO:0006629">
    <property type="term" value="P:lipid metabolic process"/>
    <property type="evidence" value="ECO:0007669"/>
    <property type="project" value="UniProtKB-KW"/>
</dbReference>
<dbReference type="EMBL" id="JALLAZ020000147">
    <property type="protein sequence ID" value="KAL3802430.1"/>
    <property type="molecule type" value="Genomic_DNA"/>
</dbReference>
<comment type="caution">
    <text evidence="9">The sequence shown here is derived from an EMBL/GenBank/DDBJ whole genome shotgun (WGS) entry which is preliminary data.</text>
</comment>
<accession>A0ABD3QQD0</accession>
<feature type="compositionally biased region" description="Low complexity" evidence="6">
    <location>
        <begin position="227"/>
        <end position="236"/>
    </location>
</feature>
<feature type="region of interest" description="Disordered" evidence="6">
    <location>
        <begin position="217"/>
        <end position="243"/>
    </location>
</feature>
<dbReference type="PANTHER" id="PTHR10434">
    <property type="entry name" value="1-ACYL-SN-GLYCEROL-3-PHOSPHATE ACYLTRANSFERASE"/>
    <property type="match status" value="1"/>
</dbReference>
<name>A0ABD3QQD0_9STRA</name>
<keyword evidence="7" id="KW-1133">Transmembrane helix</keyword>
<evidence type="ECO:0000259" key="8">
    <source>
        <dbReference type="SMART" id="SM00563"/>
    </source>
</evidence>
<feature type="region of interest" description="Disordered" evidence="6">
    <location>
        <begin position="517"/>
        <end position="543"/>
    </location>
</feature>
<evidence type="ECO:0000313" key="10">
    <source>
        <dbReference type="Proteomes" id="UP001530315"/>
    </source>
</evidence>
<evidence type="ECO:0000256" key="5">
    <source>
        <dbReference type="ARBA" id="ARBA00023315"/>
    </source>
</evidence>
<reference evidence="9 10" key="1">
    <citation type="submission" date="2024-10" db="EMBL/GenBank/DDBJ databases">
        <title>Updated reference genomes for cyclostephanoid diatoms.</title>
        <authorList>
            <person name="Roberts W.R."/>
            <person name="Alverson A.J."/>
        </authorList>
    </citation>
    <scope>NUCLEOTIDE SEQUENCE [LARGE SCALE GENOMIC DNA]</scope>
    <source>
        <strain evidence="9 10">AJA276-08</strain>
    </source>
</reference>
<keyword evidence="7" id="KW-0472">Membrane</keyword>
<organism evidence="9 10">
    <name type="scientific">Stephanodiscus triporus</name>
    <dbReference type="NCBI Taxonomy" id="2934178"/>
    <lineage>
        <taxon>Eukaryota</taxon>
        <taxon>Sar</taxon>
        <taxon>Stramenopiles</taxon>
        <taxon>Ochrophyta</taxon>
        <taxon>Bacillariophyta</taxon>
        <taxon>Coscinodiscophyceae</taxon>
        <taxon>Thalassiosirophycidae</taxon>
        <taxon>Stephanodiscales</taxon>
        <taxon>Stephanodiscaceae</taxon>
        <taxon>Stephanodiscus</taxon>
    </lineage>
</organism>
<proteinExistence type="predicted"/>
<feature type="compositionally biased region" description="Low complexity" evidence="6">
    <location>
        <begin position="112"/>
        <end position="144"/>
    </location>
</feature>
<evidence type="ECO:0000256" key="1">
    <source>
        <dbReference type="ARBA" id="ARBA00005189"/>
    </source>
</evidence>
<keyword evidence="7" id="KW-0812">Transmembrane</keyword>
<sequence length="543" mass="59436">MLYHSRRIHQNGSDDGDDSGDGMGEGAPTRTRTTLSADDGSHIVVSMPPLMRTTMTIVAVALFSSLLLLSPFPSAMMPALVDAAAFPGVVVVPAFRSTMTRRRPNFSAARASLRTPLPESRPSPSSSSSSSPESEITPSSSTTIHVDIDPPTLHHHHQQHHYHHHHLNLLRHHHHAIAWPTSPELESTPSSATTINVEIDPHTSHHHNLQILPHHNHHRNHHRHLETTTTTEATAPASRSPSHVLTVDEMRPIIRFKSKRTGKPKVLNLHGLRHLFAIILTMPLWMIGLEVAHALGDAFPGFDDDRGKFDGVGKAWCRAYLGMTDCYPDIDGDVGRLLGKGGNGAGGPCLFVANHASFLDIAVLCCVLNPTFKFIAKDSLEKFPGVGRQLVGGEHLLIDRCDKRSQLRTFKRAMKYLDDGVSIMAFPEGARSPDGRLMEFKGGMFSLAIKTGVPIVPLSLSNTHAVFPGVGFLPVQDGRGKLRVYVHDPIDVTGKDEGEIAAEVRRALLSELPWDQQPLAEDGGGARAKKQHKTTFPFGSLRR</sequence>
<dbReference type="CDD" id="cd07989">
    <property type="entry name" value="LPLAT_AGPAT-like"/>
    <property type="match status" value="1"/>
</dbReference>
<keyword evidence="4" id="KW-0443">Lipid metabolism</keyword>
<dbReference type="AlphaFoldDB" id="A0ABD3QQD0"/>
<dbReference type="Proteomes" id="UP001530315">
    <property type="component" value="Unassembled WGS sequence"/>
</dbReference>
<evidence type="ECO:0000256" key="4">
    <source>
        <dbReference type="ARBA" id="ARBA00023098"/>
    </source>
</evidence>
<dbReference type="SMART" id="SM00563">
    <property type="entry name" value="PlsC"/>
    <property type="match status" value="1"/>
</dbReference>
<gene>
    <name evidence="9" type="ORF">ACHAW5_001151</name>
</gene>
<protein>
    <recommendedName>
        <fullName evidence="8">Phospholipid/glycerol acyltransferase domain-containing protein</fullName>
    </recommendedName>
</protein>
<feature type="region of interest" description="Disordered" evidence="6">
    <location>
        <begin position="1"/>
        <end position="35"/>
    </location>
</feature>
<keyword evidence="5" id="KW-0012">Acyltransferase</keyword>
<dbReference type="PANTHER" id="PTHR10434:SF64">
    <property type="entry name" value="1-ACYL-SN-GLYCEROL-3-PHOSPHATE ACYLTRANSFERASE-RELATED"/>
    <property type="match status" value="1"/>
</dbReference>
<dbReference type="SUPFAM" id="SSF69593">
    <property type="entry name" value="Glycerol-3-phosphate (1)-acyltransferase"/>
    <property type="match status" value="1"/>
</dbReference>
<evidence type="ECO:0000256" key="7">
    <source>
        <dbReference type="SAM" id="Phobius"/>
    </source>
</evidence>
<evidence type="ECO:0000256" key="6">
    <source>
        <dbReference type="SAM" id="MobiDB-lite"/>
    </source>
</evidence>
<feature type="compositionally biased region" description="Basic residues" evidence="6">
    <location>
        <begin position="153"/>
        <end position="167"/>
    </location>
</feature>
<dbReference type="InterPro" id="IPR002123">
    <property type="entry name" value="Plipid/glycerol_acylTrfase"/>
</dbReference>
<evidence type="ECO:0000256" key="3">
    <source>
        <dbReference type="ARBA" id="ARBA00022679"/>
    </source>
</evidence>
<dbReference type="GO" id="GO:0016746">
    <property type="term" value="F:acyltransferase activity"/>
    <property type="evidence" value="ECO:0007669"/>
    <property type="project" value="UniProtKB-KW"/>
</dbReference>
<keyword evidence="3" id="KW-0808">Transferase</keyword>
<evidence type="ECO:0000256" key="2">
    <source>
        <dbReference type="ARBA" id="ARBA00022516"/>
    </source>
</evidence>
<comment type="pathway">
    <text evidence="1">Lipid metabolism.</text>
</comment>
<evidence type="ECO:0000313" key="9">
    <source>
        <dbReference type="EMBL" id="KAL3802430.1"/>
    </source>
</evidence>